<keyword evidence="3" id="KW-0804">Transcription</keyword>
<comment type="caution">
    <text evidence="5">The sequence shown here is derived from an EMBL/GenBank/DDBJ whole genome shotgun (WGS) entry which is preliminary data.</text>
</comment>
<accession>A0A969WDX7</accession>
<dbReference type="Proteomes" id="UP000653472">
    <property type="component" value="Unassembled WGS sequence"/>
</dbReference>
<evidence type="ECO:0000313" key="6">
    <source>
        <dbReference type="Proteomes" id="UP000653472"/>
    </source>
</evidence>
<dbReference type="RefSeq" id="WP_168149539.1">
    <property type="nucleotide sequence ID" value="NZ_JAAVXB010000012.1"/>
</dbReference>
<dbReference type="Gene3D" id="1.10.10.10">
    <property type="entry name" value="Winged helix-like DNA-binding domain superfamily/Winged helix DNA-binding domain"/>
    <property type="match status" value="1"/>
</dbReference>
<dbReference type="EMBL" id="JAAVXB010000012">
    <property type="protein sequence ID" value="NKF24213.1"/>
    <property type="molecule type" value="Genomic_DNA"/>
</dbReference>
<keyword evidence="1" id="KW-0805">Transcription regulation</keyword>
<dbReference type="CDD" id="cd06170">
    <property type="entry name" value="LuxR_C_like"/>
    <property type="match status" value="1"/>
</dbReference>
<dbReference type="InterPro" id="IPR016032">
    <property type="entry name" value="Sig_transdc_resp-reg_C-effctor"/>
</dbReference>
<gene>
    <name evidence="5" type="ORF">G7Y82_18015</name>
</gene>
<dbReference type="PANTHER" id="PTHR44688">
    <property type="entry name" value="DNA-BINDING TRANSCRIPTIONAL ACTIVATOR DEVR_DOSR"/>
    <property type="match status" value="1"/>
</dbReference>
<evidence type="ECO:0000313" key="5">
    <source>
        <dbReference type="EMBL" id="NKF24213.1"/>
    </source>
</evidence>
<evidence type="ECO:0000256" key="2">
    <source>
        <dbReference type="ARBA" id="ARBA00023125"/>
    </source>
</evidence>
<dbReference type="PRINTS" id="PR00038">
    <property type="entry name" value="HTHLUXR"/>
</dbReference>
<dbReference type="InterPro" id="IPR000792">
    <property type="entry name" value="Tscrpt_reg_LuxR_C"/>
</dbReference>
<evidence type="ECO:0000259" key="4">
    <source>
        <dbReference type="PROSITE" id="PS50043"/>
    </source>
</evidence>
<dbReference type="InterPro" id="IPR036388">
    <property type="entry name" value="WH-like_DNA-bd_sf"/>
</dbReference>
<dbReference type="Pfam" id="PF00196">
    <property type="entry name" value="GerE"/>
    <property type="match status" value="1"/>
</dbReference>
<protein>
    <submittedName>
        <fullName evidence="5">Helix-turn-helix transcriptional regulator</fullName>
    </submittedName>
</protein>
<evidence type="ECO:0000256" key="1">
    <source>
        <dbReference type="ARBA" id="ARBA00023015"/>
    </source>
</evidence>
<organism evidence="5 6">
    <name type="scientific">Solimonas marina</name>
    <dbReference type="NCBI Taxonomy" id="2714601"/>
    <lineage>
        <taxon>Bacteria</taxon>
        <taxon>Pseudomonadati</taxon>
        <taxon>Pseudomonadota</taxon>
        <taxon>Gammaproteobacteria</taxon>
        <taxon>Nevskiales</taxon>
        <taxon>Nevskiaceae</taxon>
        <taxon>Solimonas</taxon>
    </lineage>
</organism>
<dbReference type="GO" id="GO:0006355">
    <property type="term" value="P:regulation of DNA-templated transcription"/>
    <property type="evidence" value="ECO:0007669"/>
    <property type="project" value="InterPro"/>
</dbReference>
<proteinExistence type="predicted"/>
<dbReference type="AlphaFoldDB" id="A0A969WDX7"/>
<keyword evidence="6" id="KW-1185">Reference proteome</keyword>
<feature type="domain" description="HTH luxR-type" evidence="4">
    <location>
        <begin position="9"/>
        <end position="74"/>
    </location>
</feature>
<keyword evidence="2" id="KW-0238">DNA-binding</keyword>
<dbReference type="PANTHER" id="PTHR44688:SF16">
    <property type="entry name" value="DNA-BINDING TRANSCRIPTIONAL ACTIVATOR DEVR_DOSR"/>
    <property type="match status" value="1"/>
</dbReference>
<dbReference type="SMART" id="SM00421">
    <property type="entry name" value="HTH_LUXR"/>
    <property type="match status" value="1"/>
</dbReference>
<sequence>MQDIRDSDARHLLTTLSKREIQTFDLVVRGLTTKQISFELGVSPRTTENRRRRIYEKLNVRNVAGVVRCAAQAGWFKR</sequence>
<dbReference type="GO" id="GO:0003677">
    <property type="term" value="F:DNA binding"/>
    <property type="evidence" value="ECO:0007669"/>
    <property type="project" value="UniProtKB-KW"/>
</dbReference>
<evidence type="ECO:0000256" key="3">
    <source>
        <dbReference type="ARBA" id="ARBA00023163"/>
    </source>
</evidence>
<dbReference type="SUPFAM" id="SSF46894">
    <property type="entry name" value="C-terminal effector domain of the bipartite response regulators"/>
    <property type="match status" value="1"/>
</dbReference>
<name>A0A969WDX7_9GAMM</name>
<dbReference type="PROSITE" id="PS50043">
    <property type="entry name" value="HTH_LUXR_2"/>
    <property type="match status" value="1"/>
</dbReference>
<reference evidence="5" key="1">
    <citation type="submission" date="2020-03" db="EMBL/GenBank/DDBJ databases">
        <title>Solimonas marina sp. nov., isolated from deep seawater of the Pacific Ocean.</title>
        <authorList>
            <person name="Liu X."/>
            <person name="Lai Q."/>
            <person name="Sun F."/>
            <person name="Gai Y."/>
            <person name="Li G."/>
            <person name="Shao Z."/>
        </authorList>
    </citation>
    <scope>NUCLEOTIDE SEQUENCE</scope>
    <source>
        <strain evidence="5">C16B3</strain>
    </source>
</reference>